<feature type="disulfide bond" evidence="32">
    <location>
        <begin position="529"/>
        <end position="563"/>
    </location>
</feature>
<feature type="modified residue" description="Phosphotyrosine; by autocatalysis" evidence="33">
    <location>
        <position position="1344"/>
    </location>
</feature>
<evidence type="ECO:0000256" key="5">
    <source>
        <dbReference type="ARBA" id="ARBA00022553"/>
    </source>
</evidence>
<keyword evidence="18 37" id="KW-0472">Membrane</keyword>
<dbReference type="CDD" id="cd11279">
    <property type="entry name" value="Sema_RON"/>
    <property type="match status" value="1"/>
</dbReference>
<dbReference type="InterPro" id="IPR039413">
    <property type="entry name" value="RON_Sema"/>
</dbReference>
<keyword evidence="9 37" id="KW-0812">Transmembrane</keyword>
<evidence type="ECO:0000256" key="3">
    <source>
        <dbReference type="ARBA" id="ARBA00011902"/>
    </source>
</evidence>
<dbReference type="InterPro" id="IPR002165">
    <property type="entry name" value="Plexin_repeat"/>
</dbReference>
<keyword evidence="6" id="KW-0399">Innate immunity</keyword>
<keyword evidence="16" id="KW-0391">Immunity</keyword>
<evidence type="ECO:0000256" key="2">
    <source>
        <dbReference type="ARBA" id="ARBA00010297"/>
    </source>
</evidence>
<keyword evidence="14 31" id="KW-0067">ATP-binding</keyword>
<dbReference type="FunFam" id="2.130.10.10:FF:000194">
    <property type="entry name" value="Macrophage-stimulating 1 receptor a"/>
    <property type="match status" value="1"/>
</dbReference>
<keyword evidence="22" id="KW-0325">Glycoprotein</keyword>
<dbReference type="FunFam" id="3.30.200.20:FF:000251">
    <property type="entry name" value="Macrophage stimulating 1 receptor"/>
    <property type="match status" value="1"/>
</dbReference>
<dbReference type="Gene3D" id="3.30.200.20">
    <property type="entry name" value="Phosphorylase Kinase, domain 1"/>
    <property type="match status" value="1"/>
</dbReference>
<feature type="compositionally biased region" description="Acidic residues" evidence="36">
    <location>
        <begin position="1366"/>
        <end position="1381"/>
    </location>
</feature>
<evidence type="ECO:0000256" key="15">
    <source>
        <dbReference type="ARBA" id="ARBA00022843"/>
    </source>
</evidence>
<name>A0A4X2LNS3_VOMUR</name>
<dbReference type="CDD" id="cd00102">
    <property type="entry name" value="IPT"/>
    <property type="match status" value="1"/>
</dbReference>
<dbReference type="GO" id="GO:0004714">
    <property type="term" value="F:transmembrane receptor protein tyrosine kinase activity"/>
    <property type="evidence" value="ECO:0007669"/>
    <property type="project" value="UniProtKB-EC"/>
</dbReference>
<keyword evidence="7" id="KW-0808">Transferase</keyword>
<dbReference type="SMART" id="SM00429">
    <property type="entry name" value="IPT"/>
    <property type="match status" value="3"/>
</dbReference>
<dbReference type="PROSITE" id="PS50011">
    <property type="entry name" value="PROTEIN_KINASE_DOM"/>
    <property type="match status" value="1"/>
</dbReference>
<dbReference type="FunFam" id="3.30.1680.10:FF:000006">
    <property type="entry name" value="Macrophage-stimulating 1 receptor b"/>
    <property type="match status" value="1"/>
</dbReference>
<dbReference type="GO" id="GO:0045087">
    <property type="term" value="P:innate immune response"/>
    <property type="evidence" value="ECO:0007669"/>
    <property type="project" value="UniProtKB-KW"/>
</dbReference>
<feature type="binding site" evidence="31 35">
    <location>
        <position position="1105"/>
    </location>
    <ligand>
        <name>ATP</name>
        <dbReference type="ChEBI" id="CHEBI:30616"/>
    </ligand>
</feature>
<comment type="similarity">
    <text evidence="2">Belongs to the plexin family.</text>
</comment>
<keyword evidence="11" id="KW-0677">Repeat</keyword>
<dbReference type="GeneID" id="114024158"/>
<evidence type="ECO:0000256" key="25">
    <source>
        <dbReference type="ARBA" id="ARBA00033117"/>
    </source>
</evidence>
<feature type="region of interest" description="Disordered" evidence="36">
    <location>
        <begin position="1362"/>
        <end position="1416"/>
    </location>
</feature>
<evidence type="ECO:0000256" key="8">
    <source>
        <dbReference type="ARBA" id="ARBA00022685"/>
    </source>
</evidence>
<dbReference type="InterPro" id="IPR014756">
    <property type="entry name" value="Ig_E-set"/>
</dbReference>
<keyword evidence="15" id="KW-0832">Ubl conjugation</keyword>
<sequence length="1416" mass="156687">MGSFSFRLLLLLLAQGPPSLGESWQCPRILYAASRNFSVEYVVPSFEAAAPIQRVVAYDEGQAIFVATRNHLHMLNARLELLQTLVTGPAGQPSCESCTACEGSEPSLPGGDTDNAVLVLDPDLPWLYSCGSSLLGRCFVHELELRDGTVHLGETSCLWSASDNSPHDCPDCVASPLGTQVTVVEQGQSSYFYVASTLNQTVASRYSPRSVSIRRLKSNFQGFAPGAPALSVLPEYLATYPIEYVYTFRSGSYVYFLTVQPESLKVSTTFHTRLVRLSATETDLGVYRELVLDCRFSYKRRRRRRQVANTEEETYNVLQAAHVARVGSSLATDLGVPEGQKVLFGAFAVSQEGSRVPHHKSAVCAFPITKLNEFIDSGMERCCGSQANQKRVERGVEFFQPQSYCPDPPKTPLGSNVSCWNYPTMIPTNHPRVDLLNGHLDSVLLTAIHVIHQGNATVAHMGTADGRILQVKLFRSLNYLLYVSNFSLGFSQPVHRDVSRLGDYLLFSSGNKVFKVPIKGPGCRHFVTCRKCLKAEHFMGCGWCGDACARQEECPGTWQQVSCPPHITEFHPKSGPTRGSTKLTICGTNFHSHFQDMDSEAPQKVTVGQSSCKVLPMATSHLSSKKDYVEQLECLLEASSSQAPGPAKVTLTVPGIASKFQFLLNGSSVLSGFSFVEPVVTSILPLFGPWAGGTELTIRGQNLNVGSSHRVLINGTECRLNKMDDQKLECSTPPGGAQANVSISLYIGDAQIPTPWLFQYRNNPQIFSISPNCSYPGSRITIRGQNLDAIWRMTTTFTDGHTEMENLECNSTTLSTERVCLAPDYTNLPGLGQVQGNLSIHGDGSILYFNPNFPFYSKPQLHSRPGPLKIEQGTVEVKFFGLSAVASCMDVNMTVGGQSCQANLKNIPVICSIPPALHIPRHGVPLKICINGQCWHIGDVMQHSQSPQVFIVVFLIIVIALVVCFLSLLLFRLWRKKIKRQEISLHIDPPGSLDRNHRAISLPLLRSGSDYRNGIALSPTVEPGHIQVTSSTGNSSASGIPLLRMKSICVGELSSELLAEVKDVLIPPERILTHDDQIIGKGHFGIVYHGEYVDSSQNRIHCAIKSLNRITEMEEVEEFLREGLLMRSFCHQHVLSLIGILLPPEGLPRVVLPYMKHGDLRHFIRSPKRNPTVKDLIGFGLQVARGMAYLAEKKFVHRDLAARNCMLDETFTVKVADFGLARDILDKEYYSIRRHRHARLPVKWMALESLQTYKFTTKSDVWSFGVLLWELLTRGASPYPSIDPFDITHFLAQGRRLPQPEYCPDALYKVMLQCWDPVPSERPTFGVLVREVECVSASLRGEHYVNLHSGYVNLEFGPILPPCPSSEDELDQSEEEKEEPEDSGKNAEPKEADKQRGGARPRSAPPLTFHTPESSS</sequence>
<evidence type="ECO:0000256" key="38">
    <source>
        <dbReference type="SAM" id="SignalP"/>
    </source>
</evidence>
<evidence type="ECO:0000256" key="19">
    <source>
        <dbReference type="ARBA" id="ARBA00023137"/>
    </source>
</evidence>
<dbReference type="InterPro" id="IPR015943">
    <property type="entry name" value="WD40/YVTN_repeat-like_dom_sf"/>
</dbReference>
<dbReference type="GO" id="GO:0005773">
    <property type="term" value="C:vacuole"/>
    <property type="evidence" value="ECO:0007669"/>
    <property type="project" value="Ensembl"/>
</dbReference>
<feature type="disulfide bond" evidence="32">
    <location>
        <begin position="523"/>
        <end position="541"/>
    </location>
</feature>
<evidence type="ECO:0000256" key="28">
    <source>
        <dbReference type="ARBA" id="ARBA00074624"/>
    </source>
</evidence>
<dbReference type="SUPFAM" id="SSF101912">
    <property type="entry name" value="Sema domain"/>
    <property type="match status" value="1"/>
</dbReference>
<keyword evidence="13" id="KW-0418">Kinase</keyword>
<evidence type="ECO:0000259" key="40">
    <source>
        <dbReference type="PROSITE" id="PS51004"/>
    </source>
</evidence>
<evidence type="ECO:0000256" key="13">
    <source>
        <dbReference type="ARBA" id="ARBA00022777"/>
    </source>
</evidence>
<dbReference type="GO" id="GO:0009615">
    <property type="term" value="P:response to virus"/>
    <property type="evidence" value="ECO:0007669"/>
    <property type="project" value="Ensembl"/>
</dbReference>
<keyword evidence="10 38" id="KW-0732">Signal</keyword>
<dbReference type="PROSITE" id="PS51004">
    <property type="entry name" value="SEMA"/>
    <property type="match status" value="1"/>
</dbReference>
<keyword evidence="19" id="KW-0829">Tyrosine-protein kinase</keyword>
<dbReference type="SUPFAM" id="SSF103575">
    <property type="entry name" value="Plexin repeat"/>
    <property type="match status" value="1"/>
</dbReference>
<dbReference type="Gene3D" id="1.10.510.10">
    <property type="entry name" value="Transferase(Phosphotransferase) domain 1"/>
    <property type="match status" value="1"/>
</dbReference>
<dbReference type="Pfam" id="PF01403">
    <property type="entry name" value="Sema"/>
    <property type="match status" value="1"/>
</dbReference>
<dbReference type="FunFam" id="2.60.40.10:FF:000213">
    <property type="entry name" value="Hepatocyte growth factor receptor"/>
    <property type="match status" value="1"/>
</dbReference>
<dbReference type="GO" id="GO:0019899">
    <property type="term" value="F:enzyme binding"/>
    <property type="evidence" value="ECO:0007669"/>
    <property type="project" value="Ensembl"/>
</dbReference>
<dbReference type="InterPro" id="IPR001627">
    <property type="entry name" value="Semap_dom"/>
</dbReference>
<feature type="binding site" evidence="31">
    <location>
        <begin position="1152"/>
        <end position="1155"/>
    </location>
    <ligand>
        <name>ATP</name>
        <dbReference type="ChEBI" id="CHEBI:30616"/>
    </ligand>
</feature>
<dbReference type="InterPro" id="IPR017441">
    <property type="entry name" value="Protein_kinase_ATP_BS"/>
</dbReference>
<dbReference type="Pfam" id="PF01437">
    <property type="entry name" value="PSI"/>
    <property type="match status" value="1"/>
</dbReference>
<feature type="active site" description="Proton acceptor" evidence="30">
    <location>
        <position position="1199"/>
    </location>
</feature>
<evidence type="ECO:0000256" key="21">
    <source>
        <dbReference type="ARBA" id="ARBA00023170"/>
    </source>
</evidence>
<reference evidence="41" key="3">
    <citation type="submission" date="2025-09" db="UniProtKB">
        <authorList>
            <consortium name="Ensembl"/>
        </authorList>
    </citation>
    <scope>IDENTIFICATION</scope>
</reference>
<dbReference type="GO" id="GO:0005886">
    <property type="term" value="C:plasma membrane"/>
    <property type="evidence" value="ECO:0007669"/>
    <property type="project" value="Ensembl"/>
</dbReference>
<evidence type="ECO:0000256" key="26">
    <source>
        <dbReference type="ARBA" id="ARBA00033136"/>
    </source>
</evidence>
<keyword evidence="21" id="KW-0675">Receptor</keyword>
<dbReference type="PROSITE" id="PS00109">
    <property type="entry name" value="PROTEIN_KINASE_TYR"/>
    <property type="match status" value="1"/>
</dbReference>
<keyword evidence="8" id="KW-0165">Cleavage on pair of basic residues</keyword>
<dbReference type="Gene3D" id="2.60.40.10">
    <property type="entry name" value="Immunoglobulins"/>
    <property type="match status" value="2"/>
</dbReference>
<proteinExistence type="inferred from homology"/>
<evidence type="ECO:0000256" key="10">
    <source>
        <dbReference type="ARBA" id="ARBA00022729"/>
    </source>
</evidence>
<dbReference type="FunFam" id="2.60.40.10:FF:000679">
    <property type="entry name" value="Macrophage stimulating 1 receptor"/>
    <property type="match status" value="1"/>
</dbReference>
<dbReference type="GO" id="GO:0001725">
    <property type="term" value="C:stress fiber"/>
    <property type="evidence" value="ECO:0007669"/>
    <property type="project" value="Ensembl"/>
</dbReference>
<evidence type="ECO:0000256" key="30">
    <source>
        <dbReference type="PIRSR" id="PIRSR000617-1"/>
    </source>
</evidence>
<keyword evidence="42" id="KW-1185">Reference proteome</keyword>
<feature type="disulfide bond" evidence="32">
    <location>
        <begin position="294"/>
        <end position="364"/>
    </location>
</feature>
<feature type="binding site" evidence="31">
    <location>
        <position position="1203"/>
    </location>
    <ligand>
        <name>ATP</name>
        <dbReference type="ChEBI" id="CHEBI:30616"/>
    </ligand>
</feature>
<evidence type="ECO:0000256" key="32">
    <source>
        <dbReference type="PIRSR" id="PIRSR000617-3"/>
    </source>
</evidence>
<dbReference type="Proteomes" id="UP000314987">
    <property type="component" value="Unassembled WGS sequence"/>
</dbReference>
<evidence type="ECO:0000256" key="14">
    <source>
        <dbReference type="ARBA" id="ARBA00022840"/>
    </source>
</evidence>
<dbReference type="SMART" id="SM00630">
    <property type="entry name" value="Sema"/>
    <property type="match status" value="1"/>
</dbReference>
<evidence type="ECO:0000256" key="4">
    <source>
        <dbReference type="ARBA" id="ARBA00019839"/>
    </source>
</evidence>
<evidence type="ECO:0000256" key="35">
    <source>
        <dbReference type="PROSITE-ProRule" id="PRU10141"/>
    </source>
</evidence>
<comment type="caution">
    <text evidence="34">Lacks conserved residue(s) required for the propagation of feature annotation.</text>
</comment>
<comment type="subcellular location">
    <subcellularLocation>
        <location evidence="1">Membrane</location>
        <topology evidence="1">Single-pass type I membrane protein</topology>
    </subcellularLocation>
</comment>
<dbReference type="OMA" id="NISCRHF"/>
<feature type="signal peptide" evidence="38">
    <location>
        <begin position="1"/>
        <end position="21"/>
    </location>
</feature>
<dbReference type="InterPro" id="IPR020635">
    <property type="entry name" value="Tyr_kinase_cat_dom"/>
</dbReference>
<dbReference type="STRING" id="29139.ENSVURP00010023415"/>
<dbReference type="SMART" id="SM00423">
    <property type="entry name" value="PSI"/>
    <property type="match status" value="1"/>
</dbReference>
<dbReference type="GO" id="GO:0007169">
    <property type="term" value="P:cell surface receptor protein tyrosine kinase signaling pathway"/>
    <property type="evidence" value="ECO:0007669"/>
    <property type="project" value="InterPro"/>
</dbReference>
<dbReference type="InterPro" id="IPR002909">
    <property type="entry name" value="IPT_dom"/>
</dbReference>
<evidence type="ECO:0000313" key="41">
    <source>
        <dbReference type="Ensembl" id="ENSVURP00010023415.1"/>
    </source>
</evidence>
<dbReference type="Pfam" id="PF01833">
    <property type="entry name" value="TIG"/>
    <property type="match status" value="3"/>
</dbReference>
<dbReference type="InterPro" id="IPR011009">
    <property type="entry name" value="Kinase-like_dom_sf"/>
</dbReference>
<dbReference type="GeneTree" id="ENSGT00940000157842"/>
<dbReference type="RefSeq" id="XP_027692883.1">
    <property type="nucleotide sequence ID" value="XM_027837082.1"/>
</dbReference>
<dbReference type="PROSITE" id="PS00107">
    <property type="entry name" value="PROTEIN_KINASE_ATP"/>
    <property type="match status" value="1"/>
</dbReference>
<feature type="modified residue" description="Phosphotyrosine; by autocatalysis" evidence="33">
    <location>
        <position position="1351"/>
    </location>
</feature>
<feature type="modified residue" description="Phosphotyrosine; by autocatalysis" evidence="33">
    <location>
        <position position="1229"/>
    </location>
</feature>
<evidence type="ECO:0000256" key="1">
    <source>
        <dbReference type="ARBA" id="ARBA00004479"/>
    </source>
</evidence>
<evidence type="ECO:0000256" key="27">
    <source>
        <dbReference type="ARBA" id="ARBA00051243"/>
    </source>
</evidence>
<dbReference type="InterPro" id="IPR000719">
    <property type="entry name" value="Prot_kinase_dom"/>
</dbReference>
<dbReference type="SUPFAM" id="SSF56112">
    <property type="entry name" value="Protein kinase-like (PK-like)"/>
    <property type="match status" value="1"/>
</dbReference>
<feature type="domain" description="Sema" evidence="40">
    <location>
        <begin position="28"/>
        <end position="518"/>
    </location>
</feature>
<feature type="compositionally biased region" description="Basic and acidic residues" evidence="36">
    <location>
        <begin position="1382"/>
        <end position="1396"/>
    </location>
</feature>
<feature type="domain" description="Protein kinase" evidence="39">
    <location>
        <begin position="1073"/>
        <end position="1339"/>
    </location>
</feature>
<feature type="disulfide bond" evidence="32">
    <location>
        <begin position="532"/>
        <end position="548"/>
    </location>
</feature>
<dbReference type="GO" id="GO:0051897">
    <property type="term" value="P:positive regulation of phosphatidylinositol 3-kinase/protein kinase B signal transduction"/>
    <property type="evidence" value="ECO:0007669"/>
    <property type="project" value="Ensembl"/>
</dbReference>
<dbReference type="PANTHER" id="PTHR22625">
    <property type="entry name" value="PLEXIN"/>
    <property type="match status" value="1"/>
</dbReference>
<evidence type="ECO:0000256" key="33">
    <source>
        <dbReference type="PIRSR" id="PIRSR000617-4"/>
    </source>
</evidence>
<evidence type="ECO:0000259" key="39">
    <source>
        <dbReference type="PROSITE" id="PS50011"/>
    </source>
</evidence>
<evidence type="ECO:0000256" key="17">
    <source>
        <dbReference type="ARBA" id="ARBA00022989"/>
    </source>
</evidence>
<dbReference type="CDD" id="cd05058">
    <property type="entry name" value="PTKc_Met_Ron"/>
    <property type="match status" value="1"/>
</dbReference>
<evidence type="ECO:0000256" key="23">
    <source>
        <dbReference type="ARBA" id="ARBA00030820"/>
    </source>
</evidence>
<dbReference type="FunFam" id="1.10.510.10:FF:000093">
    <property type="entry name" value="Hepatocyte growth factor receptor"/>
    <property type="match status" value="1"/>
</dbReference>
<evidence type="ECO:0000313" key="42">
    <source>
        <dbReference type="Proteomes" id="UP000314987"/>
    </source>
</evidence>
<feature type="disulfide bond" evidence="32">
    <location>
        <begin position="130"/>
        <end position="138"/>
    </location>
</feature>
<dbReference type="Ensembl" id="ENSVURT00010026653.1">
    <property type="protein sequence ID" value="ENSVURP00010023415.1"/>
    <property type="gene ID" value="ENSVURG00010017932.1"/>
</dbReference>
<evidence type="ECO:0000256" key="20">
    <source>
        <dbReference type="ARBA" id="ARBA00023157"/>
    </source>
</evidence>
<comment type="catalytic activity">
    <reaction evidence="27">
        <text>L-tyrosyl-[protein] + ATP = O-phospho-L-tyrosyl-[protein] + ADP + H(+)</text>
        <dbReference type="Rhea" id="RHEA:10596"/>
        <dbReference type="Rhea" id="RHEA-COMP:10136"/>
        <dbReference type="Rhea" id="RHEA-COMP:20101"/>
        <dbReference type="ChEBI" id="CHEBI:15378"/>
        <dbReference type="ChEBI" id="CHEBI:30616"/>
        <dbReference type="ChEBI" id="CHEBI:46858"/>
        <dbReference type="ChEBI" id="CHEBI:61978"/>
        <dbReference type="ChEBI" id="CHEBI:456216"/>
        <dbReference type="EC" id="2.7.10.1"/>
    </reaction>
</comment>
<dbReference type="EC" id="2.7.10.1" evidence="3"/>
<keyword evidence="12 31" id="KW-0547">Nucleotide-binding</keyword>
<evidence type="ECO:0000256" key="11">
    <source>
        <dbReference type="ARBA" id="ARBA00022737"/>
    </source>
</evidence>
<dbReference type="GO" id="GO:0030334">
    <property type="term" value="P:regulation of cell migration"/>
    <property type="evidence" value="ECO:0007669"/>
    <property type="project" value="TreeGrafter"/>
</dbReference>
<evidence type="ECO:0000256" key="29">
    <source>
        <dbReference type="ARBA" id="ARBA00083775"/>
    </source>
</evidence>
<evidence type="ECO:0000256" key="7">
    <source>
        <dbReference type="ARBA" id="ARBA00022679"/>
    </source>
</evidence>
<evidence type="ECO:0000256" key="12">
    <source>
        <dbReference type="ARBA" id="ARBA00022741"/>
    </source>
</evidence>
<evidence type="ECO:0000256" key="31">
    <source>
        <dbReference type="PIRSR" id="PIRSR000617-2"/>
    </source>
</evidence>
<dbReference type="RefSeq" id="XP_027692886.1">
    <property type="nucleotide sequence ID" value="XM_027837085.1"/>
</dbReference>
<dbReference type="CTD" id="4486"/>
<dbReference type="InterPro" id="IPR036352">
    <property type="entry name" value="Semap_dom_sf"/>
</dbReference>
<reference evidence="42" key="1">
    <citation type="submission" date="2018-12" db="EMBL/GenBank/DDBJ databases">
        <authorList>
            <person name="Yazar S."/>
        </authorList>
    </citation>
    <scope>NUCLEOTIDE SEQUENCE [LARGE SCALE GENOMIC DNA]</scope>
</reference>
<evidence type="ECO:0000256" key="36">
    <source>
        <dbReference type="SAM" id="MobiDB-lite"/>
    </source>
</evidence>
<evidence type="ECO:0000256" key="16">
    <source>
        <dbReference type="ARBA" id="ARBA00022859"/>
    </source>
</evidence>
<keyword evidence="20 32" id="KW-1015">Disulfide bond</keyword>
<feature type="disulfide bond" evidence="32">
    <location>
        <begin position="382"/>
        <end position="405"/>
    </location>
</feature>
<dbReference type="InterPro" id="IPR016201">
    <property type="entry name" value="PSI"/>
</dbReference>
<feature type="disulfide bond" evidence="32">
    <location>
        <begin position="169"/>
        <end position="172"/>
    </location>
</feature>
<feature type="transmembrane region" description="Helical" evidence="37">
    <location>
        <begin position="949"/>
        <end position="971"/>
    </location>
</feature>
<feature type="modified residue" description="Phosphotyrosine; by autocatalysis" evidence="33">
    <location>
        <position position="1230"/>
    </location>
</feature>
<dbReference type="InterPro" id="IPR031148">
    <property type="entry name" value="Plexin"/>
</dbReference>
<evidence type="ECO:0000256" key="18">
    <source>
        <dbReference type="ARBA" id="ARBA00023136"/>
    </source>
</evidence>
<organism evidence="41 42">
    <name type="scientific">Vombatus ursinus</name>
    <name type="common">Common wombat</name>
    <dbReference type="NCBI Taxonomy" id="29139"/>
    <lineage>
        <taxon>Eukaryota</taxon>
        <taxon>Metazoa</taxon>
        <taxon>Chordata</taxon>
        <taxon>Craniata</taxon>
        <taxon>Vertebrata</taxon>
        <taxon>Euteleostomi</taxon>
        <taxon>Mammalia</taxon>
        <taxon>Metatheria</taxon>
        <taxon>Diprotodontia</taxon>
        <taxon>Vombatidae</taxon>
        <taxon>Vombatus</taxon>
    </lineage>
</organism>
<dbReference type="InterPro" id="IPR001245">
    <property type="entry name" value="Ser-Thr/Tyr_kinase_cat_dom"/>
</dbReference>
<accession>A0A4X2LNS3</accession>
<dbReference type="InterPro" id="IPR016244">
    <property type="entry name" value="Tyr_kinase_HGF/MSP_rcpt"/>
</dbReference>
<dbReference type="PANTHER" id="PTHR22625:SF61">
    <property type="entry name" value="HEPATOCYTE GROWTH FACTOR RECEPTOR"/>
    <property type="match status" value="1"/>
</dbReference>
<dbReference type="OrthoDB" id="9985181at2759"/>
<feature type="binding site" evidence="31">
    <location>
        <begin position="1079"/>
        <end position="1087"/>
    </location>
    <ligand>
        <name>ATP</name>
        <dbReference type="ChEBI" id="CHEBI:30616"/>
    </ligand>
</feature>
<dbReference type="PRINTS" id="PR00109">
    <property type="entry name" value="TYRKINASE"/>
</dbReference>
<evidence type="ECO:0000256" key="37">
    <source>
        <dbReference type="SAM" id="Phobius"/>
    </source>
</evidence>
<evidence type="ECO:0000256" key="34">
    <source>
        <dbReference type="PROSITE-ProRule" id="PRU00352"/>
    </source>
</evidence>
<dbReference type="Gene3D" id="2.130.10.10">
    <property type="entry name" value="YVTN repeat-like/Quinoprotein amine dehydrogenase"/>
    <property type="match status" value="1"/>
</dbReference>
<dbReference type="SMART" id="SM00219">
    <property type="entry name" value="TyrKc"/>
    <property type="match status" value="1"/>
</dbReference>
<reference evidence="41" key="2">
    <citation type="submission" date="2025-08" db="UniProtKB">
        <authorList>
            <consortium name="Ensembl"/>
        </authorList>
    </citation>
    <scope>IDENTIFICATION</scope>
</reference>
<evidence type="ECO:0000256" key="22">
    <source>
        <dbReference type="ARBA" id="ARBA00023180"/>
    </source>
</evidence>
<keyword evidence="5" id="KW-0597">Phosphoprotein</keyword>
<gene>
    <name evidence="41" type="primary">MST1R</name>
</gene>
<dbReference type="GO" id="GO:0005524">
    <property type="term" value="F:ATP binding"/>
    <property type="evidence" value="ECO:0007669"/>
    <property type="project" value="UniProtKB-UniRule"/>
</dbReference>
<dbReference type="Gene3D" id="3.30.1680.10">
    <property type="entry name" value="ligand-binding face of the semaphorins, domain 2"/>
    <property type="match status" value="1"/>
</dbReference>
<evidence type="ECO:0000256" key="24">
    <source>
        <dbReference type="ARBA" id="ARBA00033031"/>
    </source>
</evidence>
<dbReference type="RefSeq" id="XP_027692884.1">
    <property type="nucleotide sequence ID" value="XM_027837083.1"/>
</dbReference>
<dbReference type="Pfam" id="PF07714">
    <property type="entry name" value="PK_Tyr_Ser-Thr"/>
    <property type="match status" value="1"/>
</dbReference>
<dbReference type="GO" id="GO:0017154">
    <property type="term" value="F:semaphorin receptor activity"/>
    <property type="evidence" value="ECO:0007669"/>
    <property type="project" value="InterPro"/>
</dbReference>
<dbReference type="GO" id="GO:0002116">
    <property type="term" value="C:semaphorin receptor complex"/>
    <property type="evidence" value="ECO:0007669"/>
    <property type="project" value="TreeGrafter"/>
</dbReference>
<feature type="chain" id="PRO_5021231506" description="Hepatocyte growth factor receptor" evidence="38">
    <location>
        <begin position="22"/>
        <end position="1416"/>
    </location>
</feature>
<dbReference type="PIRSF" id="PIRSF000617">
    <property type="entry name" value="TyrPK_HGF-R"/>
    <property type="match status" value="1"/>
</dbReference>
<dbReference type="InterPro" id="IPR013783">
    <property type="entry name" value="Ig-like_fold"/>
</dbReference>
<keyword evidence="17 37" id="KW-1133">Transmembrane helix</keyword>
<feature type="disulfide bond" evidence="32">
    <location>
        <begin position="101"/>
        <end position="157"/>
    </location>
</feature>
<feature type="disulfide bond" evidence="32">
    <location>
        <begin position="544"/>
        <end position="554"/>
    </location>
</feature>
<evidence type="ECO:0000256" key="6">
    <source>
        <dbReference type="ARBA" id="ARBA00022588"/>
    </source>
</evidence>
<protein>
    <recommendedName>
        <fullName evidence="4">Hepatocyte growth factor receptor</fullName>
        <ecNumber evidence="3">2.7.10.1</ecNumber>
    </recommendedName>
    <alternativeName>
        <fullName evidence="26">HGF/SF receptor</fullName>
    </alternativeName>
    <alternativeName>
        <fullName evidence="28">Macrophage-stimulating protein receptor</fullName>
    </alternativeName>
    <alternativeName>
        <fullName evidence="25">Proto-oncogene c-Met</fullName>
    </alternativeName>
    <alternativeName>
        <fullName evidence="23">Scatter factor receptor</fullName>
    </alternativeName>
    <alternativeName>
        <fullName evidence="24">Tyrosine-protein kinase Met</fullName>
    </alternativeName>
    <alternativeName>
        <fullName evidence="29">p185-Ron</fullName>
    </alternativeName>
</protein>
<feature type="disulfide bond" evidence="32">
    <location>
        <begin position="95"/>
        <end position="98"/>
    </location>
</feature>
<dbReference type="SUPFAM" id="SSF81296">
    <property type="entry name" value="E set domains"/>
    <property type="match status" value="3"/>
</dbReference>
<evidence type="ECO:0000256" key="9">
    <source>
        <dbReference type="ARBA" id="ARBA00022692"/>
    </source>
</evidence>
<dbReference type="InterPro" id="IPR008266">
    <property type="entry name" value="Tyr_kinase_AS"/>
</dbReference>